<dbReference type="EMBL" id="AXCN02001165">
    <property type="status" value="NOT_ANNOTATED_CDS"/>
    <property type="molecule type" value="Genomic_DNA"/>
</dbReference>
<dbReference type="AlphaFoldDB" id="A0A1Y9HAL3"/>
<evidence type="ECO:0000313" key="4">
    <source>
        <dbReference type="Proteomes" id="UP000075886"/>
    </source>
</evidence>
<dbReference type="VEuPathDB" id="VectorBase:AFAF021670"/>
<dbReference type="Proteomes" id="UP000075886">
    <property type="component" value="Unassembled WGS sequence"/>
</dbReference>
<keyword evidence="4" id="KW-1185">Reference proteome</keyword>
<comment type="similarity">
    <text evidence="1">Belongs to the PPase class C family. Prune subfamily.</text>
</comment>
<sequence>MNQYLQSCRTLLTSGLNKIAVIGNESCDLDSAVSSVAFAFHLQHRPTMLGVWYKDNTIVFPVLNVVRAELPLKTEVTYCLKQQGIALGDLICRDEIDWELEPAINVVLVDHHVSKLQQNIVGIIDHRPMESNALFNSNAFKKIEQVGSCATLVGREICNAGVLQESLQDYSIAMELLYAAIVLDTVNFSKEADKAKPMDFEIADKIETYLHIAEEYRLAHRETLFKSLVAARCDVSELNASQLLLKDLKIISQNDRVVALPGFPMAVQDYLKLPDQREHFDQFAISTRSNVVILLGMKVLPDGGVRRDIGVIPIDDKPLAEKIISAIRNCKQMNFELEELASCDRTGAIFFQQHNLKASRKQLIPFVKNVLSTVA</sequence>
<dbReference type="STRING" id="69004.A0A1Y9HAL3"/>
<dbReference type="SUPFAM" id="SSF64182">
    <property type="entry name" value="DHH phosphoesterases"/>
    <property type="match status" value="1"/>
</dbReference>
<dbReference type="PANTHER" id="PTHR12112:SF39">
    <property type="entry name" value="EG:152A3.5 PROTEIN (FBGN0003116_PN PROTEIN)"/>
    <property type="match status" value="1"/>
</dbReference>
<dbReference type="InterPro" id="IPR038763">
    <property type="entry name" value="DHH_sf"/>
</dbReference>
<evidence type="ECO:0000256" key="1">
    <source>
        <dbReference type="ARBA" id="ARBA00010331"/>
    </source>
</evidence>
<dbReference type="Gene3D" id="3.90.1640.10">
    <property type="entry name" value="inorganic pyrophosphatase (n-terminal core)"/>
    <property type="match status" value="1"/>
</dbReference>
<dbReference type="SMART" id="SM01131">
    <property type="entry name" value="DHHA2"/>
    <property type="match status" value="1"/>
</dbReference>
<dbReference type="EnsemblMetazoa" id="AFAF021670-RA">
    <property type="protein sequence ID" value="AFAF021670-PA"/>
    <property type="gene ID" value="AFAF021670"/>
</dbReference>
<reference evidence="4" key="1">
    <citation type="submission" date="2014-01" db="EMBL/GenBank/DDBJ databases">
        <title>The Genome Sequence of Anopheles farauti FAR1 (V2).</title>
        <authorList>
            <consortium name="The Broad Institute Genomics Platform"/>
            <person name="Neafsey D.E."/>
            <person name="Besansky N."/>
            <person name="Howell P."/>
            <person name="Walton C."/>
            <person name="Young S.K."/>
            <person name="Zeng Q."/>
            <person name="Gargeya S."/>
            <person name="Fitzgerald M."/>
            <person name="Haas B."/>
            <person name="Abouelleil A."/>
            <person name="Allen A.W."/>
            <person name="Alvarado L."/>
            <person name="Arachchi H.M."/>
            <person name="Berlin A.M."/>
            <person name="Chapman S.B."/>
            <person name="Gainer-Dewar J."/>
            <person name="Goldberg J."/>
            <person name="Griggs A."/>
            <person name="Gujja S."/>
            <person name="Hansen M."/>
            <person name="Howarth C."/>
            <person name="Imamovic A."/>
            <person name="Ireland A."/>
            <person name="Larimer J."/>
            <person name="McCowan C."/>
            <person name="Murphy C."/>
            <person name="Pearson M."/>
            <person name="Poon T.W."/>
            <person name="Priest M."/>
            <person name="Roberts A."/>
            <person name="Saif S."/>
            <person name="Shea T."/>
            <person name="Sisk P."/>
            <person name="Sykes S."/>
            <person name="Wortman J."/>
            <person name="Nusbaum C."/>
            <person name="Birren B."/>
        </authorList>
    </citation>
    <scope>NUCLEOTIDE SEQUENCE [LARGE SCALE GENOMIC DNA]</scope>
    <source>
        <strain evidence="4">FAR1</strain>
    </source>
</reference>
<protein>
    <recommendedName>
        <fullName evidence="2">DHHA2 domain-containing protein</fullName>
    </recommendedName>
</protein>
<accession>A0A1Y9HAL3</accession>
<name>A0A1Y9HAL3_9DIPT</name>
<dbReference type="GO" id="GO:0005737">
    <property type="term" value="C:cytoplasm"/>
    <property type="evidence" value="ECO:0007669"/>
    <property type="project" value="InterPro"/>
</dbReference>
<proteinExistence type="inferred from homology"/>
<dbReference type="PANTHER" id="PTHR12112">
    <property type="entry name" value="BNIP - RELATED"/>
    <property type="match status" value="1"/>
</dbReference>
<dbReference type="InterPro" id="IPR038222">
    <property type="entry name" value="DHHA2_dom_sf"/>
</dbReference>
<dbReference type="InterPro" id="IPR004097">
    <property type="entry name" value="DHHA2"/>
</dbReference>
<dbReference type="Gene3D" id="3.10.310.20">
    <property type="entry name" value="DHHA2 domain"/>
    <property type="match status" value="1"/>
</dbReference>
<evidence type="ECO:0000313" key="3">
    <source>
        <dbReference type="EnsemblMetazoa" id="AFAF021670-PA"/>
    </source>
</evidence>
<feature type="domain" description="DHHA2" evidence="2">
    <location>
        <begin position="225"/>
        <end position="371"/>
    </location>
</feature>
<dbReference type="Pfam" id="PF02833">
    <property type="entry name" value="DHHA2"/>
    <property type="match status" value="1"/>
</dbReference>
<organism evidence="3 4">
    <name type="scientific">Anopheles farauti</name>
    <dbReference type="NCBI Taxonomy" id="69004"/>
    <lineage>
        <taxon>Eukaryota</taxon>
        <taxon>Metazoa</taxon>
        <taxon>Ecdysozoa</taxon>
        <taxon>Arthropoda</taxon>
        <taxon>Hexapoda</taxon>
        <taxon>Insecta</taxon>
        <taxon>Pterygota</taxon>
        <taxon>Neoptera</taxon>
        <taxon>Endopterygota</taxon>
        <taxon>Diptera</taxon>
        <taxon>Nematocera</taxon>
        <taxon>Culicoidea</taxon>
        <taxon>Culicidae</taxon>
        <taxon>Anophelinae</taxon>
        <taxon>Anopheles</taxon>
    </lineage>
</organism>
<evidence type="ECO:0000259" key="2">
    <source>
        <dbReference type="SMART" id="SM01131"/>
    </source>
</evidence>
<dbReference type="GO" id="GO:0004309">
    <property type="term" value="F:exopolyphosphatase activity"/>
    <property type="evidence" value="ECO:0007669"/>
    <property type="project" value="TreeGrafter"/>
</dbReference>
<reference evidence="3" key="2">
    <citation type="submission" date="2020-05" db="UniProtKB">
        <authorList>
            <consortium name="EnsemblMetazoa"/>
        </authorList>
    </citation>
    <scope>IDENTIFICATION</scope>
    <source>
        <strain evidence="3">FAR1</strain>
    </source>
</reference>